<protein>
    <submittedName>
        <fullName evidence="1">Uncharacterized protein</fullName>
    </submittedName>
</protein>
<dbReference type="AlphaFoldDB" id="A0A0A9FYU7"/>
<proteinExistence type="predicted"/>
<reference evidence="1" key="1">
    <citation type="submission" date="2014-09" db="EMBL/GenBank/DDBJ databases">
        <authorList>
            <person name="Magalhaes I.L.F."/>
            <person name="Oliveira U."/>
            <person name="Santos F.R."/>
            <person name="Vidigal T.H.D.A."/>
            <person name="Brescovit A.D."/>
            <person name="Santos A.J."/>
        </authorList>
    </citation>
    <scope>NUCLEOTIDE SEQUENCE</scope>
    <source>
        <tissue evidence="1">Shoot tissue taken approximately 20 cm above the soil surface</tissue>
    </source>
</reference>
<accession>A0A0A9FYU7</accession>
<reference evidence="1" key="2">
    <citation type="journal article" date="2015" name="Data Brief">
        <title>Shoot transcriptome of the giant reed, Arundo donax.</title>
        <authorList>
            <person name="Barrero R.A."/>
            <person name="Guerrero F.D."/>
            <person name="Moolhuijzen P."/>
            <person name="Goolsby J.A."/>
            <person name="Tidwell J."/>
            <person name="Bellgard S.E."/>
            <person name="Bellgard M.I."/>
        </authorList>
    </citation>
    <scope>NUCLEOTIDE SEQUENCE</scope>
    <source>
        <tissue evidence="1">Shoot tissue taken approximately 20 cm above the soil surface</tissue>
    </source>
</reference>
<sequence length="28" mass="3241">MREDDNVPERRCEAAKVRLKIKVASTPK</sequence>
<name>A0A0A9FYU7_ARUDO</name>
<organism evidence="1">
    <name type="scientific">Arundo donax</name>
    <name type="common">Giant reed</name>
    <name type="synonym">Donax arundinaceus</name>
    <dbReference type="NCBI Taxonomy" id="35708"/>
    <lineage>
        <taxon>Eukaryota</taxon>
        <taxon>Viridiplantae</taxon>
        <taxon>Streptophyta</taxon>
        <taxon>Embryophyta</taxon>
        <taxon>Tracheophyta</taxon>
        <taxon>Spermatophyta</taxon>
        <taxon>Magnoliopsida</taxon>
        <taxon>Liliopsida</taxon>
        <taxon>Poales</taxon>
        <taxon>Poaceae</taxon>
        <taxon>PACMAD clade</taxon>
        <taxon>Arundinoideae</taxon>
        <taxon>Arundineae</taxon>
        <taxon>Arundo</taxon>
    </lineage>
</organism>
<dbReference type="EMBL" id="GBRH01180454">
    <property type="protein sequence ID" value="JAE17442.1"/>
    <property type="molecule type" value="Transcribed_RNA"/>
</dbReference>
<evidence type="ECO:0000313" key="1">
    <source>
        <dbReference type="EMBL" id="JAE17442.1"/>
    </source>
</evidence>